<dbReference type="AlphaFoldDB" id="A0A1E8E4U3"/>
<dbReference type="RefSeq" id="WP_070152156.1">
    <property type="nucleotide sequence ID" value="NZ_MKQS01000001.1"/>
</dbReference>
<comment type="caution">
    <text evidence="1">The sequence shown here is derived from an EMBL/GenBank/DDBJ whole genome shotgun (WGS) entry which is preliminary data.</text>
</comment>
<protein>
    <submittedName>
        <fullName evidence="1">Uncharacterized protein</fullName>
    </submittedName>
</protein>
<evidence type="ECO:0000313" key="1">
    <source>
        <dbReference type="EMBL" id="OFE44640.1"/>
    </source>
</evidence>
<name>A0A1E8E4U3_9GAMM</name>
<dbReference type="STRING" id="202956.BJN41_00490"/>
<sequence length="224" mass="25738">MQLNDLISRFRTLANDKVEPYFIDDASVIDWLNDAVSEACIRGRLLHESQNNDVCKIDVTAGTANYALHDSLYELSRIWFEPSSGAHGTYLALMSAESLDRRYRNDNWKLEQGTPQFAIQDDTGIRLVPTPNVDGELQLEGYRVPLSPMENDTDVPEINSIHHVHLIQWVLYQAFKVPDAEFFDPNRSALAEQEFTEYFGIRPDSDLRRITREDIPHNVIPFMP</sequence>
<accession>A0A1E8E4U3</accession>
<evidence type="ECO:0000313" key="2">
    <source>
        <dbReference type="Proteomes" id="UP000186931"/>
    </source>
</evidence>
<organism evidence="1 2">
    <name type="scientific">Acinetobacter towneri</name>
    <dbReference type="NCBI Taxonomy" id="202956"/>
    <lineage>
        <taxon>Bacteria</taxon>
        <taxon>Pseudomonadati</taxon>
        <taxon>Pseudomonadota</taxon>
        <taxon>Gammaproteobacteria</taxon>
        <taxon>Moraxellales</taxon>
        <taxon>Moraxellaceae</taxon>
        <taxon>Acinetobacter</taxon>
    </lineage>
</organism>
<dbReference type="Pfam" id="PF24175">
    <property type="entry name" value="SU10_adaptor"/>
    <property type="match status" value="1"/>
</dbReference>
<reference evidence="1 2" key="1">
    <citation type="submission" date="2016-10" db="EMBL/GenBank/DDBJ databases">
        <title>Genome of airborne Acinetobacter sp. 5-2Ac02 in the hospital environment: Species near to Acinetobacter towneri.</title>
        <authorList>
            <person name="Barbosa B."/>
            <person name="Fernandez-Garcia L."/>
            <person name="Gato E."/>
            <person name="Leao R."/>
            <person name="Albano R."/>
            <person name="Fernandez B."/>
            <person name="Fernandez-Cuenca F."/>
            <person name="Marques E."/>
            <person name="Tomas M."/>
        </authorList>
    </citation>
    <scope>NUCLEOTIDE SEQUENCE [LARGE SCALE GENOMIC DNA]</scope>
    <source>
        <strain evidence="1 2">5-2Ac02</strain>
    </source>
</reference>
<dbReference type="InterPro" id="IPR056209">
    <property type="entry name" value="SU10_adaptor"/>
</dbReference>
<gene>
    <name evidence="1" type="ORF">BJN41_00490</name>
</gene>
<dbReference type="Proteomes" id="UP000186931">
    <property type="component" value="Unassembled WGS sequence"/>
</dbReference>
<proteinExistence type="predicted"/>
<dbReference type="EMBL" id="MKQS01000001">
    <property type="protein sequence ID" value="OFE44640.1"/>
    <property type="molecule type" value="Genomic_DNA"/>
</dbReference>